<dbReference type="InterPro" id="IPR036430">
    <property type="entry name" value="RNase_T2-like_sf"/>
</dbReference>
<protein>
    <submittedName>
        <fullName evidence="3">Uncharacterized protein</fullName>
    </submittedName>
</protein>
<dbReference type="GO" id="GO:0003723">
    <property type="term" value="F:RNA binding"/>
    <property type="evidence" value="ECO:0007669"/>
    <property type="project" value="InterPro"/>
</dbReference>
<comment type="caution">
    <text evidence="3">The sequence shown here is derived from an EMBL/GenBank/DDBJ whole genome shotgun (WGS) entry which is preliminary data.</text>
</comment>
<dbReference type="InterPro" id="IPR018188">
    <property type="entry name" value="RNase_T2_His_AS_1"/>
</dbReference>
<dbReference type="OrthoDB" id="435754at2759"/>
<dbReference type="SUPFAM" id="SSF55895">
    <property type="entry name" value="Ribonuclease Rh-like"/>
    <property type="match status" value="1"/>
</dbReference>
<dbReference type="Pfam" id="PF00445">
    <property type="entry name" value="Ribonuclease_T2"/>
    <property type="match status" value="1"/>
</dbReference>
<reference evidence="3" key="1">
    <citation type="journal article" date="2023" name="Plant J.">
        <title>The genome of the king protea, Protea cynaroides.</title>
        <authorList>
            <person name="Chang J."/>
            <person name="Duong T.A."/>
            <person name="Schoeman C."/>
            <person name="Ma X."/>
            <person name="Roodt D."/>
            <person name="Barker N."/>
            <person name="Li Z."/>
            <person name="Van de Peer Y."/>
            <person name="Mizrachi E."/>
        </authorList>
    </citation>
    <scope>NUCLEOTIDE SEQUENCE</scope>
    <source>
        <tissue evidence="3">Young leaves</tissue>
    </source>
</reference>
<dbReference type="GO" id="GO:0005576">
    <property type="term" value="C:extracellular region"/>
    <property type="evidence" value="ECO:0007669"/>
    <property type="project" value="TreeGrafter"/>
</dbReference>
<comment type="similarity">
    <text evidence="1 2">Belongs to the RNase T2 family.</text>
</comment>
<dbReference type="EMBL" id="JAMYWD010000001">
    <property type="protein sequence ID" value="KAJ4981896.1"/>
    <property type="molecule type" value="Genomic_DNA"/>
</dbReference>
<dbReference type="GO" id="GO:0006401">
    <property type="term" value="P:RNA catabolic process"/>
    <property type="evidence" value="ECO:0007669"/>
    <property type="project" value="TreeGrafter"/>
</dbReference>
<dbReference type="AlphaFoldDB" id="A0A9Q0L413"/>
<evidence type="ECO:0000313" key="4">
    <source>
        <dbReference type="Proteomes" id="UP001141806"/>
    </source>
</evidence>
<proteinExistence type="inferred from homology"/>
<gene>
    <name evidence="3" type="ORF">NE237_032733</name>
</gene>
<dbReference type="PROSITE" id="PS00530">
    <property type="entry name" value="RNASE_T2_1"/>
    <property type="match status" value="1"/>
</dbReference>
<organism evidence="3 4">
    <name type="scientific">Protea cynaroides</name>
    <dbReference type="NCBI Taxonomy" id="273540"/>
    <lineage>
        <taxon>Eukaryota</taxon>
        <taxon>Viridiplantae</taxon>
        <taxon>Streptophyta</taxon>
        <taxon>Embryophyta</taxon>
        <taxon>Tracheophyta</taxon>
        <taxon>Spermatophyta</taxon>
        <taxon>Magnoliopsida</taxon>
        <taxon>Proteales</taxon>
        <taxon>Proteaceae</taxon>
        <taxon>Protea</taxon>
    </lineage>
</organism>
<name>A0A9Q0L413_9MAGN</name>
<evidence type="ECO:0000256" key="2">
    <source>
        <dbReference type="RuleBase" id="RU004328"/>
    </source>
</evidence>
<dbReference type="Proteomes" id="UP001141806">
    <property type="component" value="Unassembled WGS sequence"/>
</dbReference>
<dbReference type="PANTHER" id="PTHR11240">
    <property type="entry name" value="RIBONUCLEASE T2"/>
    <property type="match status" value="1"/>
</dbReference>
<dbReference type="Gene3D" id="3.90.730.10">
    <property type="entry name" value="Ribonuclease T2-like"/>
    <property type="match status" value="1"/>
</dbReference>
<keyword evidence="4" id="KW-1185">Reference proteome</keyword>
<sequence length="107" mass="11948">MMDIVKSFSFSVWEMKVKMILISFALFNGSYCDTKQSCCYPTTGKPTSDFGIHGLWPNYNDGSYPSNCDSSSSFDASAISDLISRMQSDWPTLACPSNDGVKFWSHE</sequence>
<evidence type="ECO:0000313" key="3">
    <source>
        <dbReference type="EMBL" id="KAJ4981896.1"/>
    </source>
</evidence>
<dbReference type="GO" id="GO:0033897">
    <property type="term" value="F:ribonuclease T2 activity"/>
    <property type="evidence" value="ECO:0007669"/>
    <property type="project" value="InterPro"/>
</dbReference>
<evidence type="ECO:0000256" key="1">
    <source>
        <dbReference type="ARBA" id="ARBA00007469"/>
    </source>
</evidence>
<accession>A0A9Q0L413</accession>
<dbReference type="PANTHER" id="PTHR11240:SF72">
    <property type="entry name" value="RIBONUCLEASE 1"/>
    <property type="match status" value="1"/>
</dbReference>
<dbReference type="InterPro" id="IPR001568">
    <property type="entry name" value="RNase_T2-like"/>
</dbReference>